<evidence type="ECO:0000313" key="1">
    <source>
        <dbReference type="EMBL" id="RPB15804.1"/>
    </source>
</evidence>
<dbReference type="STRING" id="1392247.A0A3N4KZ05"/>
<dbReference type="Proteomes" id="UP000277580">
    <property type="component" value="Unassembled WGS sequence"/>
</dbReference>
<evidence type="ECO:0000313" key="2">
    <source>
        <dbReference type="Proteomes" id="UP000277580"/>
    </source>
</evidence>
<keyword evidence="2" id="KW-1185">Reference proteome</keyword>
<reference evidence="1 2" key="1">
    <citation type="journal article" date="2018" name="Nat. Ecol. Evol.">
        <title>Pezizomycetes genomes reveal the molecular basis of ectomycorrhizal truffle lifestyle.</title>
        <authorList>
            <person name="Murat C."/>
            <person name="Payen T."/>
            <person name="Noel B."/>
            <person name="Kuo A."/>
            <person name="Morin E."/>
            <person name="Chen J."/>
            <person name="Kohler A."/>
            <person name="Krizsan K."/>
            <person name="Balestrini R."/>
            <person name="Da Silva C."/>
            <person name="Montanini B."/>
            <person name="Hainaut M."/>
            <person name="Levati E."/>
            <person name="Barry K.W."/>
            <person name="Belfiori B."/>
            <person name="Cichocki N."/>
            <person name="Clum A."/>
            <person name="Dockter R.B."/>
            <person name="Fauchery L."/>
            <person name="Guy J."/>
            <person name="Iotti M."/>
            <person name="Le Tacon F."/>
            <person name="Lindquist E.A."/>
            <person name="Lipzen A."/>
            <person name="Malagnac F."/>
            <person name="Mello A."/>
            <person name="Molinier V."/>
            <person name="Miyauchi S."/>
            <person name="Poulain J."/>
            <person name="Riccioni C."/>
            <person name="Rubini A."/>
            <person name="Sitrit Y."/>
            <person name="Splivallo R."/>
            <person name="Traeger S."/>
            <person name="Wang M."/>
            <person name="Zifcakova L."/>
            <person name="Wipf D."/>
            <person name="Zambonelli A."/>
            <person name="Paolocci F."/>
            <person name="Nowrousian M."/>
            <person name="Ottonello S."/>
            <person name="Baldrian P."/>
            <person name="Spatafora J.W."/>
            <person name="Henrissat B."/>
            <person name="Nagy L.G."/>
            <person name="Aury J.M."/>
            <person name="Wincker P."/>
            <person name="Grigoriev I.V."/>
            <person name="Bonfante P."/>
            <person name="Martin F.M."/>
        </authorList>
    </citation>
    <scope>NUCLEOTIDE SEQUENCE [LARGE SCALE GENOMIC DNA]</scope>
    <source>
        <strain evidence="1 2">CCBAS932</strain>
    </source>
</reference>
<gene>
    <name evidence="1" type="ORF">P167DRAFT_570986</name>
</gene>
<protein>
    <submittedName>
        <fullName evidence="1">Uncharacterized protein</fullName>
    </submittedName>
</protein>
<dbReference type="OrthoDB" id="5420280at2759"/>
<name>A0A3N4KZ05_9PEZI</name>
<sequence>MSGGELFVGNPGRYANYKMDQADLWARVDVQDNKIASQDIKIASLEDRVSSLTSSLDAYKLLRNRFISTFKGDKLANVTDGAGNAWAHGGDAVVDASLYRGSERRRDPSAYERLYGMDPLRVLSINHKSTIDALNLHAWVIVSKHKIGTTTFYTGFGEFIKLFQESDYDESYLDDGGTTGVTRAYWSFLRCAKDEVRDVETVEEEVFTSSYTVNKGGVASTER</sequence>
<dbReference type="InParanoid" id="A0A3N4KZ05"/>
<dbReference type="AlphaFoldDB" id="A0A3N4KZ05"/>
<accession>A0A3N4KZ05</accession>
<organism evidence="1 2">
    <name type="scientific">Morchella conica CCBAS932</name>
    <dbReference type="NCBI Taxonomy" id="1392247"/>
    <lineage>
        <taxon>Eukaryota</taxon>
        <taxon>Fungi</taxon>
        <taxon>Dikarya</taxon>
        <taxon>Ascomycota</taxon>
        <taxon>Pezizomycotina</taxon>
        <taxon>Pezizomycetes</taxon>
        <taxon>Pezizales</taxon>
        <taxon>Morchellaceae</taxon>
        <taxon>Morchella</taxon>
    </lineage>
</organism>
<dbReference type="EMBL" id="ML119111">
    <property type="protein sequence ID" value="RPB15804.1"/>
    <property type="molecule type" value="Genomic_DNA"/>
</dbReference>
<proteinExistence type="predicted"/>